<dbReference type="Proteomes" id="UP000007148">
    <property type="component" value="Unassembled WGS sequence"/>
</dbReference>
<reference evidence="1 2" key="1">
    <citation type="journal article" date="2011" name="PLoS Pathog.">
        <title>Endophytic Life Strategies Decoded by Genome and Transcriptome Analyses of the Mutualistic Root Symbiont Piriformospora indica.</title>
        <authorList>
            <person name="Zuccaro A."/>
            <person name="Lahrmann U."/>
            <person name="Guldener U."/>
            <person name="Langen G."/>
            <person name="Pfiffi S."/>
            <person name="Biedenkopf D."/>
            <person name="Wong P."/>
            <person name="Samans B."/>
            <person name="Grimm C."/>
            <person name="Basiewicz M."/>
            <person name="Murat C."/>
            <person name="Martin F."/>
            <person name="Kogel K.H."/>
        </authorList>
    </citation>
    <scope>NUCLEOTIDE SEQUENCE [LARGE SCALE GENOMIC DNA]</scope>
    <source>
        <strain evidence="1 2">DSM 11827</strain>
    </source>
</reference>
<dbReference type="AlphaFoldDB" id="G4TSW5"/>
<evidence type="ECO:0000313" key="1">
    <source>
        <dbReference type="EMBL" id="CCA74408.1"/>
    </source>
</evidence>
<evidence type="ECO:0000313" key="2">
    <source>
        <dbReference type="Proteomes" id="UP000007148"/>
    </source>
</evidence>
<keyword evidence="2" id="KW-1185">Reference proteome</keyword>
<comment type="caution">
    <text evidence="1">The sequence shown here is derived from an EMBL/GenBank/DDBJ whole genome shotgun (WGS) entry which is preliminary data.</text>
</comment>
<accession>G4TSW5</accession>
<protein>
    <submittedName>
        <fullName evidence="1">Uncharacterized protein</fullName>
    </submittedName>
</protein>
<organism evidence="1 2">
    <name type="scientific">Serendipita indica (strain DSM 11827)</name>
    <name type="common">Root endophyte fungus</name>
    <name type="synonym">Piriformospora indica</name>
    <dbReference type="NCBI Taxonomy" id="1109443"/>
    <lineage>
        <taxon>Eukaryota</taxon>
        <taxon>Fungi</taxon>
        <taxon>Dikarya</taxon>
        <taxon>Basidiomycota</taxon>
        <taxon>Agaricomycotina</taxon>
        <taxon>Agaricomycetes</taxon>
        <taxon>Sebacinales</taxon>
        <taxon>Serendipitaceae</taxon>
        <taxon>Serendipita</taxon>
    </lineage>
</organism>
<dbReference type="EMBL" id="CAFZ01000310">
    <property type="protein sequence ID" value="CCA74408.1"/>
    <property type="molecule type" value="Genomic_DNA"/>
</dbReference>
<dbReference type="InParanoid" id="G4TSW5"/>
<proteinExistence type="predicted"/>
<name>G4TSW5_SERID</name>
<gene>
    <name evidence="1" type="ORF">PIIN_08360</name>
</gene>
<sequence>MHSGHSVIRLDMPVWGERKWLRWIANDDVKKLPTRTGRVMT</sequence>
<dbReference type="HOGENOM" id="CLU_3279702_0_0_1"/>